<dbReference type="Gene3D" id="3.60.110.10">
    <property type="entry name" value="Carbon-nitrogen hydrolase"/>
    <property type="match status" value="1"/>
</dbReference>
<dbReference type="AlphaFoldDB" id="A0AAU8Z010"/>
<name>A0AAU8Z010_CLOBO</name>
<dbReference type="Pfam" id="PF00078">
    <property type="entry name" value="RVT_1"/>
    <property type="match status" value="1"/>
</dbReference>
<gene>
    <name evidence="2" type="ORF">C3B64_10840</name>
</gene>
<feature type="domain" description="Reverse transcriptase" evidence="1">
    <location>
        <begin position="204"/>
        <end position="334"/>
    </location>
</feature>
<dbReference type="EMBL" id="CP027776">
    <property type="protein sequence ID" value="AVP64734.1"/>
    <property type="molecule type" value="Genomic_DNA"/>
</dbReference>
<proteinExistence type="predicted"/>
<evidence type="ECO:0000259" key="1">
    <source>
        <dbReference type="Pfam" id="PF00078"/>
    </source>
</evidence>
<reference evidence="2 3" key="1">
    <citation type="submission" date="2018-01" db="EMBL/GenBank/DDBJ databases">
        <title>Genetic Diversity of Clostridium botulinum in seafood.</title>
        <authorList>
            <person name="Athira V."/>
            <person name="Arun Jyothi P.V."/>
            <person name="Lalitha K.V."/>
            <person name="Joseph T.C."/>
        </authorList>
    </citation>
    <scope>NUCLEOTIDE SEQUENCE [LARGE SCALE GENOMIC DNA]</scope>
    <source>
        <strain evidence="2 3">Mfbjulcb5</strain>
    </source>
</reference>
<dbReference type="InterPro" id="IPR000477">
    <property type="entry name" value="RT_dom"/>
</dbReference>
<dbReference type="Proteomes" id="UP000238070">
    <property type="component" value="Chromosome"/>
</dbReference>
<accession>A0AAU8Z010</accession>
<evidence type="ECO:0000313" key="2">
    <source>
        <dbReference type="EMBL" id="AVP64734.1"/>
    </source>
</evidence>
<dbReference type="SUPFAM" id="SSF56317">
    <property type="entry name" value="Carbon-nitrogen hydrolase"/>
    <property type="match status" value="1"/>
</dbReference>
<protein>
    <recommendedName>
        <fullName evidence="1">Reverse transcriptase domain-containing protein</fullName>
    </recommendedName>
</protein>
<organism evidence="2 3">
    <name type="scientific">Clostridium botulinum</name>
    <dbReference type="NCBI Taxonomy" id="1491"/>
    <lineage>
        <taxon>Bacteria</taxon>
        <taxon>Bacillati</taxon>
        <taxon>Bacillota</taxon>
        <taxon>Clostridia</taxon>
        <taxon>Eubacteriales</taxon>
        <taxon>Clostridiaceae</taxon>
        <taxon>Clostridium</taxon>
    </lineage>
</organism>
<dbReference type="InterPro" id="IPR036526">
    <property type="entry name" value="C-N_Hydrolase_sf"/>
</dbReference>
<evidence type="ECO:0000313" key="3">
    <source>
        <dbReference type="Proteomes" id="UP000238070"/>
    </source>
</evidence>
<sequence>MDIKVKEDVLQEYIKCAYKKLKSYSYHENKNMFLKNRIVDFENHGIKAEISDELIYSIEDKFKTLREAIEGKEKIKLKFVSSSKLKKDSLKEQGEFTIRSVPKSIIDDKCGGKIIRNFVEKDSNAKVDKIMHYLDIDIMSQIIGTMWVMIIGKEIEETYKDYTAGNILEDDISKKNLKLFKPYYLSYERWRDDAINIVEDRISKGNRSTMLSLDIKEYYYSINLDIKNDKEKIMKIFKNRKNKQNISLENFKYINDYVFDVIEAYSKVMELNRFSDNNQNKIVRNIMPIGFLPSSILSNWYLHEFDESVNSKINPLYYKRYVDDILIVLNTDYNKQKVFCEEEILNNKFYDAELFEIGILIDKKYDNDKKGNTEVIVLSDVDKFIEFTEKIDRMDTKLKKSILDIVEDIINSDKQKKYFNTEDVFSDWKINNPIKNKCELEEVKKKFKKKLKYINKKLKIESPRIKKIYLIKSYINKDSYLIIQDEKVRVYDFISNGSKALIENFKKEIVKNSSAFRFLPQKDEVLNSFDSEVYKVEYKDSIHKLSSIEDLKINRYNLSKFLARIIYSDKLENDNYTKDVDEKILWIFKGGYAIEYFFLWDKVFNYYLINKRYDLIKDLFINIYTAIDKLELQLADFSIANVNFKINGKDNKETNLKVSLKSYLKFVLSMNYALDDGVFINDIKISNKNNKSSRNKYKEYDTDIKSKLEGKLKYENKININKININKTDIMLDGIYGLKEKIRISNMLNHSFVKSPLMNYYYLGYKNCYIGQFNPINVNFITSIVGQPEILTDRSRCFLINSNYKDCIKNESCSISEKCKNSGCNIKKESYSFAIEYSPRFVHLHECILNSINNIIAEGNVISKGKEIKEGKNLFYKLNKIEKGKYNINMYPNINNTLKNESCEESKKVLLNTHFKYFDVDDYLFTQKERVINYLECGKKEKKDSLKIGIVNMKVYDEDLLNSFKKTPNIGSRRLEKISKLLNIAVKTGAEVIVFPEVSVPIEWLGVISDFARKHDVLIICGLEHIIYDNRLCCNYIATILPDKYEDYTYSVVKLRLKNHYSPKEKEWVKGYGWQLPIENNKEGRWKKEYDLFRWKGIDFSTFSCFELANIQDRGLFTSFVDLLVGSVHNRDTNYYSNIMESLARDVHCYVVHVNDSNLGDNRIIKPAATNEKNILQVSGGINDVVLVGEIDIEALRDFQIKNHNLQIYDNRFKAAPPEYKCNNVKIRDNLPL</sequence>